<keyword evidence="3" id="KW-0560">Oxidoreductase</keyword>
<proteinExistence type="inferred from homology"/>
<evidence type="ECO:0000313" key="7">
    <source>
        <dbReference type="EMBL" id="GIM69880.1"/>
    </source>
</evidence>
<dbReference type="Proteomes" id="UP000680865">
    <property type="component" value="Unassembled WGS sequence"/>
</dbReference>
<dbReference type="Gene3D" id="2.60.40.420">
    <property type="entry name" value="Cupredoxins - blue copper proteins"/>
    <property type="match status" value="3"/>
</dbReference>
<dbReference type="PROSITE" id="PS00079">
    <property type="entry name" value="MULTICOPPER_OXIDASE1"/>
    <property type="match status" value="1"/>
</dbReference>
<dbReference type="SUPFAM" id="SSF49503">
    <property type="entry name" value="Cupredoxins"/>
    <property type="match status" value="3"/>
</dbReference>
<protein>
    <submittedName>
        <fullName evidence="7">Multicopper oxidase</fullName>
    </submittedName>
</protein>
<comment type="similarity">
    <text evidence="1">Belongs to the multicopper oxidase family.</text>
</comment>
<dbReference type="EMBL" id="BOQP01000008">
    <property type="protein sequence ID" value="GIM69880.1"/>
    <property type="molecule type" value="Genomic_DNA"/>
</dbReference>
<dbReference type="InterPro" id="IPR008972">
    <property type="entry name" value="Cupredoxin"/>
</dbReference>
<dbReference type="GO" id="GO:0005507">
    <property type="term" value="F:copper ion binding"/>
    <property type="evidence" value="ECO:0007669"/>
    <property type="project" value="InterPro"/>
</dbReference>
<dbReference type="PANTHER" id="PTHR48267">
    <property type="entry name" value="CUPREDOXIN SUPERFAMILY PROTEIN"/>
    <property type="match status" value="1"/>
</dbReference>
<dbReference type="PROSITE" id="PS00080">
    <property type="entry name" value="MULTICOPPER_OXIDASE2"/>
    <property type="match status" value="1"/>
</dbReference>
<dbReference type="InterPro" id="IPR011706">
    <property type="entry name" value="Cu-oxidase_C"/>
</dbReference>
<sequence>MTMTMSTPAPVRTGATLTPFVDELPVAPVLRPPRTGRRAGVLKIRARTAEVSLHRALPLTPVWAYEGHLPGPTIEVSRDQTLRVHWINELTGPLPFASVAAPPGSQNEPGRSGGVPRDLSDVPAWTAVHVHGAAVGGDSDGWPENGVSPGERSIYTYPNRQRASGLWYHDHAMNLTAYQVYAGLAGQYLIRDEEEAGLHLPAGRRELALTIRDVNLDLDEDGLFTGRLLHKTETGANEFFGPYTCVNGRIWPYARMRPALHRLRLVNASNARTYRLVLLDECGDPVPDVLHVIGTDGGLLGAPVPVPVEGLVLAPAERADVLIDLQAQAGRTLTLVNTAAAPYLGKPAEVPPGQPDAAHRLAFPQVMQLRVERAQGPIPRVRVPGALSPTFRRLTRDDLPHEHGHRMIMLVKSTKPLREMQESPAGPGIVQVSDVSGASTGYRVAAGTWADAATIHVVQDSWEIWRVLNLSGQMHPIHLHLVQFQILRREVYDASGFDPATGEANPAVRYLRTIETPLQEQGWKDTVRVNPNEMAVVAARFTGHSGRYVYHCHLLEHEDAGMMRPFVVMPAGVPGMPGGHEH</sequence>
<dbReference type="CDD" id="cd13844">
    <property type="entry name" value="CuRO_1_BOD_CotA_like"/>
    <property type="match status" value="1"/>
</dbReference>
<evidence type="ECO:0000313" key="8">
    <source>
        <dbReference type="Proteomes" id="UP000680865"/>
    </source>
</evidence>
<dbReference type="PANTHER" id="PTHR48267:SF1">
    <property type="entry name" value="BILIRUBIN OXIDASE"/>
    <property type="match status" value="1"/>
</dbReference>
<evidence type="ECO:0000256" key="4">
    <source>
        <dbReference type="SAM" id="MobiDB-lite"/>
    </source>
</evidence>
<feature type="domain" description="Plastocyanin-like" evidence="5">
    <location>
        <begin position="449"/>
        <end position="570"/>
    </location>
</feature>
<evidence type="ECO:0000256" key="2">
    <source>
        <dbReference type="ARBA" id="ARBA00022723"/>
    </source>
</evidence>
<dbReference type="Pfam" id="PF07732">
    <property type="entry name" value="Cu-oxidase_3"/>
    <property type="match status" value="1"/>
</dbReference>
<keyword evidence="2" id="KW-0479">Metal-binding</keyword>
<accession>A0A919VNG0</accession>
<organism evidence="7 8">
    <name type="scientific">Winogradskya consettensis</name>
    <dbReference type="NCBI Taxonomy" id="113560"/>
    <lineage>
        <taxon>Bacteria</taxon>
        <taxon>Bacillati</taxon>
        <taxon>Actinomycetota</taxon>
        <taxon>Actinomycetes</taxon>
        <taxon>Micromonosporales</taxon>
        <taxon>Micromonosporaceae</taxon>
        <taxon>Winogradskya</taxon>
    </lineage>
</organism>
<dbReference type="Pfam" id="PF07731">
    <property type="entry name" value="Cu-oxidase_2"/>
    <property type="match status" value="1"/>
</dbReference>
<evidence type="ECO:0000256" key="1">
    <source>
        <dbReference type="ARBA" id="ARBA00010609"/>
    </source>
</evidence>
<dbReference type="AlphaFoldDB" id="A0A919VNG0"/>
<feature type="domain" description="Plastocyanin-like" evidence="6">
    <location>
        <begin position="125"/>
        <end position="194"/>
    </location>
</feature>
<dbReference type="GO" id="GO:0016491">
    <property type="term" value="F:oxidoreductase activity"/>
    <property type="evidence" value="ECO:0007669"/>
    <property type="project" value="UniProtKB-KW"/>
</dbReference>
<evidence type="ECO:0000256" key="3">
    <source>
        <dbReference type="ARBA" id="ARBA00023002"/>
    </source>
</evidence>
<gene>
    <name evidence="7" type="primary">cotA_1</name>
    <name evidence="7" type="ORF">Aco04nite_17350</name>
</gene>
<feature type="region of interest" description="Disordered" evidence="4">
    <location>
        <begin position="98"/>
        <end position="118"/>
    </location>
</feature>
<dbReference type="RefSeq" id="WP_212996668.1">
    <property type="nucleotide sequence ID" value="NZ_BAAATW010000003.1"/>
</dbReference>
<dbReference type="InterPro" id="IPR002355">
    <property type="entry name" value="Cu_oxidase_Cu_BS"/>
</dbReference>
<keyword evidence="8" id="KW-1185">Reference proteome</keyword>
<dbReference type="InterPro" id="IPR045087">
    <property type="entry name" value="Cu-oxidase_fam"/>
</dbReference>
<name>A0A919VNG0_9ACTN</name>
<dbReference type="InterPro" id="IPR011707">
    <property type="entry name" value="Cu-oxidase-like_N"/>
</dbReference>
<evidence type="ECO:0000259" key="6">
    <source>
        <dbReference type="Pfam" id="PF07732"/>
    </source>
</evidence>
<comment type="caution">
    <text evidence="7">The sequence shown here is derived from an EMBL/GenBank/DDBJ whole genome shotgun (WGS) entry which is preliminary data.</text>
</comment>
<dbReference type="InterPro" id="IPR033138">
    <property type="entry name" value="Cu_oxidase_CS"/>
</dbReference>
<reference evidence="7" key="1">
    <citation type="submission" date="2021-03" db="EMBL/GenBank/DDBJ databases">
        <title>Whole genome shotgun sequence of Actinoplanes consettensis NBRC 14913.</title>
        <authorList>
            <person name="Komaki H."/>
            <person name="Tamura T."/>
        </authorList>
    </citation>
    <scope>NUCLEOTIDE SEQUENCE</scope>
    <source>
        <strain evidence="7">NBRC 14913</strain>
    </source>
</reference>
<evidence type="ECO:0000259" key="5">
    <source>
        <dbReference type="Pfam" id="PF07731"/>
    </source>
</evidence>